<comment type="caution">
    <text evidence="2">The sequence shown here is derived from an EMBL/GenBank/DDBJ whole genome shotgun (WGS) entry which is preliminary data.</text>
</comment>
<proteinExistence type="predicted"/>
<keyword evidence="1" id="KW-0808">Transferase</keyword>
<dbReference type="AlphaFoldDB" id="A0A9E5DBY0"/>
<dbReference type="InterPro" id="IPR051159">
    <property type="entry name" value="Hexapeptide_acetyltransf"/>
</dbReference>
<dbReference type="EMBL" id="JAGSOI010000057">
    <property type="protein sequence ID" value="MCM1987581.1"/>
    <property type="molecule type" value="Genomic_DNA"/>
</dbReference>
<dbReference type="Pfam" id="PF00132">
    <property type="entry name" value="Hexapep"/>
    <property type="match status" value="1"/>
</dbReference>
<gene>
    <name evidence="2" type="ORF">KDK67_11430</name>
</gene>
<accession>A0A9E5DBY0</accession>
<keyword evidence="3" id="KW-1185">Reference proteome</keyword>
<reference evidence="2" key="2">
    <citation type="submission" date="2021-04" db="EMBL/GenBank/DDBJ databases">
        <authorList>
            <person name="Dong X."/>
        </authorList>
    </citation>
    <scope>NUCLEOTIDE SEQUENCE</scope>
    <source>
        <strain evidence="2">LLY</strain>
    </source>
</reference>
<dbReference type="PROSITE" id="PS00101">
    <property type="entry name" value="HEXAPEP_TRANSFERASES"/>
    <property type="match status" value="1"/>
</dbReference>
<evidence type="ECO:0000313" key="3">
    <source>
        <dbReference type="Proteomes" id="UP001056766"/>
    </source>
</evidence>
<dbReference type="Proteomes" id="UP001056766">
    <property type="component" value="Unassembled WGS sequence"/>
</dbReference>
<evidence type="ECO:0000256" key="1">
    <source>
        <dbReference type="ARBA" id="ARBA00022679"/>
    </source>
</evidence>
<sequence length="53" mass="5642">MQKNVLIREQGMYYAPVIIGKDVWVGTRVIILPGVTIGDGAVIGANSVVSKDV</sequence>
<evidence type="ECO:0000313" key="2">
    <source>
        <dbReference type="EMBL" id="MCM1987581.1"/>
    </source>
</evidence>
<evidence type="ECO:0008006" key="4">
    <source>
        <dbReference type="Google" id="ProtNLM"/>
    </source>
</evidence>
<dbReference type="InterPro" id="IPR018357">
    <property type="entry name" value="Hexapep_transf_CS"/>
</dbReference>
<name>A0A9E5DBY0_9EURY</name>
<dbReference type="GO" id="GO:0016740">
    <property type="term" value="F:transferase activity"/>
    <property type="evidence" value="ECO:0007669"/>
    <property type="project" value="UniProtKB-KW"/>
</dbReference>
<dbReference type="SUPFAM" id="SSF51161">
    <property type="entry name" value="Trimeric LpxA-like enzymes"/>
    <property type="match status" value="1"/>
</dbReference>
<reference evidence="2" key="1">
    <citation type="journal article" date="2021" name="mSystems">
        <title>Bacteria and Archaea Synergistically Convert Glycine Betaine to Biogenic Methane in the Formosa Cold Seep of the South China Sea.</title>
        <authorList>
            <person name="Li L."/>
            <person name="Zhang W."/>
            <person name="Zhang S."/>
            <person name="Song L."/>
            <person name="Sun Q."/>
            <person name="Zhang H."/>
            <person name="Xiang H."/>
            <person name="Dong X."/>
        </authorList>
    </citation>
    <scope>NUCLEOTIDE SEQUENCE</scope>
    <source>
        <strain evidence="2">LLY</strain>
    </source>
</reference>
<organism evidence="2 3">
    <name type="scientific">Methanococcoides seepicolus</name>
    <dbReference type="NCBI Taxonomy" id="2828780"/>
    <lineage>
        <taxon>Archaea</taxon>
        <taxon>Methanobacteriati</taxon>
        <taxon>Methanobacteriota</taxon>
        <taxon>Stenosarchaea group</taxon>
        <taxon>Methanomicrobia</taxon>
        <taxon>Methanosarcinales</taxon>
        <taxon>Methanosarcinaceae</taxon>
        <taxon>Methanococcoides</taxon>
    </lineage>
</organism>
<dbReference type="InterPro" id="IPR001451">
    <property type="entry name" value="Hexapep"/>
</dbReference>
<dbReference type="PANTHER" id="PTHR23416">
    <property type="entry name" value="SIALIC ACID SYNTHASE-RELATED"/>
    <property type="match status" value="1"/>
</dbReference>
<dbReference type="InterPro" id="IPR011004">
    <property type="entry name" value="Trimer_LpxA-like_sf"/>
</dbReference>
<dbReference type="Gene3D" id="2.160.10.10">
    <property type="entry name" value="Hexapeptide repeat proteins"/>
    <property type="match status" value="1"/>
</dbReference>
<protein>
    <recommendedName>
        <fullName evidence="4">Acetyltransferase</fullName>
    </recommendedName>
</protein>